<name>A0AAD2DBB5_EUPCR</name>
<proteinExistence type="predicted"/>
<organism evidence="1 2">
    <name type="scientific">Euplotes crassus</name>
    <dbReference type="NCBI Taxonomy" id="5936"/>
    <lineage>
        <taxon>Eukaryota</taxon>
        <taxon>Sar</taxon>
        <taxon>Alveolata</taxon>
        <taxon>Ciliophora</taxon>
        <taxon>Intramacronucleata</taxon>
        <taxon>Spirotrichea</taxon>
        <taxon>Hypotrichia</taxon>
        <taxon>Euplotida</taxon>
        <taxon>Euplotidae</taxon>
        <taxon>Moneuplotes</taxon>
    </lineage>
</organism>
<dbReference type="EMBL" id="CAMPGE010028946">
    <property type="protein sequence ID" value="CAI2386435.1"/>
    <property type="molecule type" value="Genomic_DNA"/>
</dbReference>
<dbReference type="Proteomes" id="UP001295684">
    <property type="component" value="Unassembled WGS sequence"/>
</dbReference>
<evidence type="ECO:0000313" key="1">
    <source>
        <dbReference type="EMBL" id="CAI2386435.1"/>
    </source>
</evidence>
<dbReference type="AlphaFoldDB" id="A0AAD2DBB5"/>
<accession>A0AAD2DBB5</accession>
<reference evidence="1" key="1">
    <citation type="submission" date="2023-07" db="EMBL/GenBank/DDBJ databases">
        <authorList>
            <consortium name="AG Swart"/>
            <person name="Singh M."/>
            <person name="Singh A."/>
            <person name="Seah K."/>
            <person name="Emmerich C."/>
        </authorList>
    </citation>
    <scope>NUCLEOTIDE SEQUENCE</scope>
    <source>
        <strain evidence="1">DP1</strain>
    </source>
</reference>
<comment type="caution">
    <text evidence="1">The sequence shown here is derived from an EMBL/GenBank/DDBJ whole genome shotgun (WGS) entry which is preliminary data.</text>
</comment>
<keyword evidence="2" id="KW-1185">Reference proteome</keyword>
<evidence type="ECO:0000313" key="2">
    <source>
        <dbReference type="Proteomes" id="UP001295684"/>
    </source>
</evidence>
<protein>
    <submittedName>
        <fullName evidence="1">Uncharacterized protein</fullName>
    </submittedName>
</protein>
<sequence length="119" mass="13706">MANLASWLSNSNRFSYLFFHLPEDRELILLMLKCSGPQPWVNKLLSKSGFIPSLPKNLIMSTFGKYKRMVFRWLRFSLSSCSFASPKLSMKSKVVHSVLKNRSSSVFFRDILEHTGAEL</sequence>
<gene>
    <name evidence="1" type="ORF">ECRASSUSDP1_LOCUS28054</name>
</gene>